<evidence type="ECO:0000313" key="1">
    <source>
        <dbReference type="EMBL" id="VTS38752.1"/>
    </source>
</evidence>
<reference evidence="1 2" key="1">
    <citation type="submission" date="2019-05" db="EMBL/GenBank/DDBJ databases">
        <authorList>
            <consortium name="Pathogen Informatics"/>
        </authorList>
    </citation>
    <scope>NUCLEOTIDE SEQUENCE [LARGE SCALE GENOMIC DNA]</scope>
    <source>
        <strain evidence="1 2">NCTC11189</strain>
    </source>
</reference>
<proteinExistence type="predicted"/>
<evidence type="ECO:0000313" key="2">
    <source>
        <dbReference type="Proteomes" id="UP000387692"/>
    </source>
</evidence>
<name>A0A4U9ZFD6_STRMT</name>
<sequence length="158" mass="19347">MDLQRFKEIGCNPKVIPAKIKNEDFDYLAKITCIWFTFQYYSKFYTRKPPKNYAFYDVLMQYDNSEEFRKYRTDLGIPENEYGYPTISSRTLQRIFSLHTINKEFVLQIFTNNHFQRRYIEAYNYFFWDNSCELVKPYNKFLKNLMKLASFQSKKNIK</sequence>
<dbReference type="EMBL" id="CABEHV010000004">
    <property type="protein sequence ID" value="VTS38752.1"/>
    <property type="molecule type" value="Genomic_DNA"/>
</dbReference>
<protein>
    <submittedName>
        <fullName evidence="1">Uncharacterized protein</fullName>
    </submittedName>
</protein>
<organism evidence="1 2">
    <name type="scientific">Streptococcus mitis</name>
    <dbReference type="NCBI Taxonomy" id="28037"/>
    <lineage>
        <taxon>Bacteria</taxon>
        <taxon>Bacillati</taxon>
        <taxon>Bacillota</taxon>
        <taxon>Bacilli</taxon>
        <taxon>Lactobacillales</taxon>
        <taxon>Streptococcaceae</taxon>
        <taxon>Streptococcus</taxon>
        <taxon>Streptococcus mitis group</taxon>
    </lineage>
</organism>
<dbReference type="RefSeq" id="WP_143952592.1">
    <property type="nucleotide sequence ID" value="NZ_CABEHV010000004.1"/>
</dbReference>
<gene>
    <name evidence="1" type="ORF">NCTC11189_01460</name>
</gene>
<dbReference type="Proteomes" id="UP000387692">
    <property type="component" value="Unassembled WGS sequence"/>
</dbReference>
<accession>A0A4U9ZFD6</accession>
<dbReference type="AlphaFoldDB" id="A0A4U9ZFD6"/>